<dbReference type="SUPFAM" id="SSF47413">
    <property type="entry name" value="lambda repressor-like DNA-binding domains"/>
    <property type="match status" value="1"/>
</dbReference>
<dbReference type="GO" id="GO:0003700">
    <property type="term" value="F:DNA-binding transcription factor activity"/>
    <property type="evidence" value="ECO:0007669"/>
    <property type="project" value="TreeGrafter"/>
</dbReference>
<dbReference type="Gene3D" id="3.40.50.2300">
    <property type="match status" value="2"/>
</dbReference>
<keyword evidence="3" id="KW-0804">Transcription</keyword>
<keyword evidence="6" id="KW-1185">Reference proteome</keyword>
<dbReference type="SUPFAM" id="SSF53822">
    <property type="entry name" value="Periplasmic binding protein-like I"/>
    <property type="match status" value="1"/>
</dbReference>
<evidence type="ECO:0000256" key="1">
    <source>
        <dbReference type="ARBA" id="ARBA00023015"/>
    </source>
</evidence>
<evidence type="ECO:0000256" key="3">
    <source>
        <dbReference type="ARBA" id="ARBA00023163"/>
    </source>
</evidence>
<dbReference type="PANTHER" id="PTHR30146:SF109">
    <property type="entry name" value="HTH-TYPE TRANSCRIPTIONAL REGULATOR GALS"/>
    <property type="match status" value="1"/>
</dbReference>
<dbReference type="InterPro" id="IPR000843">
    <property type="entry name" value="HTH_LacI"/>
</dbReference>
<dbReference type="Proteomes" id="UP000532194">
    <property type="component" value="Unassembled WGS sequence"/>
</dbReference>
<proteinExistence type="predicted"/>
<dbReference type="RefSeq" id="WP_169173113.1">
    <property type="nucleotide sequence ID" value="NZ_JAAIII010000009.1"/>
</dbReference>
<dbReference type="PROSITE" id="PS00356">
    <property type="entry name" value="HTH_LACI_1"/>
    <property type="match status" value="1"/>
</dbReference>
<organism evidence="5 6">
    <name type="scientific">Bifidobacterium oedipodis</name>
    <dbReference type="NCBI Taxonomy" id="2675322"/>
    <lineage>
        <taxon>Bacteria</taxon>
        <taxon>Bacillati</taxon>
        <taxon>Actinomycetota</taxon>
        <taxon>Actinomycetes</taxon>
        <taxon>Bifidobacteriales</taxon>
        <taxon>Bifidobacteriaceae</taxon>
        <taxon>Bifidobacterium</taxon>
    </lineage>
</organism>
<reference evidence="5 6" key="1">
    <citation type="submission" date="2020-02" db="EMBL/GenBank/DDBJ databases">
        <title>Characterization of phylogenetic diversity of novel bifidobacterial species isolated in Czech ZOOs.</title>
        <authorList>
            <person name="Lugli G.A."/>
            <person name="Vera N.B."/>
            <person name="Ventura M."/>
        </authorList>
    </citation>
    <scope>NUCLEOTIDE SEQUENCE [LARGE SCALE GENOMIC DNA]</scope>
    <source>
        <strain evidence="5 6">DSM 109957</strain>
    </source>
</reference>
<accession>A0A7Y0ERH8</accession>
<evidence type="ECO:0000313" key="5">
    <source>
        <dbReference type="EMBL" id="NMM95106.1"/>
    </source>
</evidence>
<dbReference type="SMART" id="SM00354">
    <property type="entry name" value="HTH_LACI"/>
    <property type="match status" value="1"/>
</dbReference>
<evidence type="ECO:0000313" key="6">
    <source>
        <dbReference type="Proteomes" id="UP000532194"/>
    </source>
</evidence>
<feature type="domain" description="HTH lacI-type" evidence="4">
    <location>
        <begin position="4"/>
        <end position="46"/>
    </location>
</feature>
<name>A0A7Y0ERH8_9BIFI</name>
<dbReference type="InterPro" id="IPR010982">
    <property type="entry name" value="Lambda_DNA-bd_dom_sf"/>
</dbReference>
<evidence type="ECO:0000259" key="4">
    <source>
        <dbReference type="PROSITE" id="PS50932"/>
    </source>
</evidence>
<comment type="caution">
    <text evidence="5">The sequence shown here is derived from an EMBL/GenBank/DDBJ whole genome shotgun (WGS) entry which is preliminary data.</text>
</comment>
<dbReference type="InterPro" id="IPR028082">
    <property type="entry name" value="Peripla_BP_I"/>
</dbReference>
<dbReference type="EMBL" id="JAAIII010000009">
    <property type="protein sequence ID" value="NMM95106.1"/>
    <property type="molecule type" value="Genomic_DNA"/>
</dbReference>
<keyword evidence="2" id="KW-0238">DNA-binding</keyword>
<dbReference type="AlphaFoldDB" id="A0A7Y0ERH8"/>
<dbReference type="InterPro" id="IPR046335">
    <property type="entry name" value="LacI/GalR-like_sensor"/>
</dbReference>
<dbReference type="Pfam" id="PF00356">
    <property type="entry name" value="LacI"/>
    <property type="match status" value="1"/>
</dbReference>
<sequence length="344" mass="36975">MGQPILQDIADRVGVSVSTASRALSGKPVRESTRRKVVAAARELGYDIEASQTTSADGAHRQTVETSARASSKRIGLAVSKLADFFEMSTLVAVTETMQRIGYGVQLIDLEPDAPAEELVARLAGECDGMLLLSSPLTDRAIREICDPMRTVFVGRKVEGFSSVFLDENSGVRLALRHLASLGHRRVAYTSLSGSFWSNSTKAESIEHEAQELGMELVVLHGFETTYSSGLNAADALLVEPDVTAVLAHDEMLACGLVNRLVERGVRVPQDVSVVSMSDSSIATISRPALTAVDSRQGRMMHTACTMLLSNLALIDQGMSAWSAEHIAFPEAFTLRASTGPVRQ</sequence>
<gene>
    <name evidence="5" type="ORF">G1C95_2294</name>
</gene>
<dbReference type="Gene3D" id="1.10.260.40">
    <property type="entry name" value="lambda repressor-like DNA-binding domains"/>
    <property type="match status" value="1"/>
</dbReference>
<keyword evidence="1" id="KW-0805">Transcription regulation</keyword>
<evidence type="ECO:0000256" key="2">
    <source>
        <dbReference type="ARBA" id="ARBA00023125"/>
    </source>
</evidence>
<dbReference type="PROSITE" id="PS50932">
    <property type="entry name" value="HTH_LACI_2"/>
    <property type="match status" value="1"/>
</dbReference>
<dbReference type="CDD" id="cd01392">
    <property type="entry name" value="HTH_LacI"/>
    <property type="match status" value="1"/>
</dbReference>
<dbReference type="Pfam" id="PF13377">
    <property type="entry name" value="Peripla_BP_3"/>
    <property type="match status" value="1"/>
</dbReference>
<protein>
    <submittedName>
        <fullName evidence="5">LacI family transcriptional regulator</fullName>
    </submittedName>
</protein>
<dbReference type="PANTHER" id="PTHR30146">
    <property type="entry name" value="LACI-RELATED TRANSCRIPTIONAL REPRESSOR"/>
    <property type="match status" value="1"/>
</dbReference>
<dbReference type="GO" id="GO:0000976">
    <property type="term" value="F:transcription cis-regulatory region binding"/>
    <property type="evidence" value="ECO:0007669"/>
    <property type="project" value="TreeGrafter"/>
</dbReference>
<dbReference type="CDD" id="cd06267">
    <property type="entry name" value="PBP1_LacI_sugar_binding-like"/>
    <property type="match status" value="1"/>
</dbReference>